<comment type="caution">
    <text evidence="1">The sequence shown here is derived from an EMBL/GenBank/DDBJ whole genome shotgun (WGS) entry which is preliminary data.</text>
</comment>
<dbReference type="Proteomes" id="UP001501758">
    <property type="component" value="Unassembled WGS sequence"/>
</dbReference>
<reference evidence="2" key="1">
    <citation type="journal article" date="2019" name="Int. J. Syst. Evol. Microbiol.">
        <title>The Global Catalogue of Microorganisms (GCM) 10K type strain sequencing project: providing services to taxonomists for standard genome sequencing and annotation.</title>
        <authorList>
            <consortium name="The Broad Institute Genomics Platform"/>
            <consortium name="The Broad Institute Genome Sequencing Center for Infectious Disease"/>
            <person name="Wu L."/>
            <person name="Ma J."/>
        </authorList>
    </citation>
    <scope>NUCLEOTIDE SEQUENCE [LARGE SCALE GENOMIC DNA]</scope>
    <source>
        <strain evidence="2">JCM 15974</strain>
    </source>
</reference>
<accession>A0ABP3TXZ3</accession>
<evidence type="ECO:0000313" key="1">
    <source>
        <dbReference type="EMBL" id="GAA0718298.1"/>
    </source>
</evidence>
<proteinExistence type="predicted"/>
<gene>
    <name evidence="1" type="ORF">GCM10009430_16230</name>
</gene>
<name>A0ABP3TXZ3_9FLAO</name>
<sequence>MNIRERYTEIINGMKSEDRLVQWETMVKWCSLWIEVENKKFQPLLDLIYTFKTIEFWNMYYPSQSHNSLGLSLGKNYDERCRLPMVYINYNSTDHRFAIQYQKVQAGETIREV</sequence>
<organism evidence="1 2">
    <name type="scientific">Aquimarina litoralis</name>
    <dbReference type="NCBI Taxonomy" id="584605"/>
    <lineage>
        <taxon>Bacteria</taxon>
        <taxon>Pseudomonadati</taxon>
        <taxon>Bacteroidota</taxon>
        <taxon>Flavobacteriia</taxon>
        <taxon>Flavobacteriales</taxon>
        <taxon>Flavobacteriaceae</taxon>
        <taxon>Aquimarina</taxon>
    </lineage>
</organism>
<evidence type="ECO:0000313" key="2">
    <source>
        <dbReference type="Proteomes" id="UP001501758"/>
    </source>
</evidence>
<dbReference type="RefSeq" id="WP_343911827.1">
    <property type="nucleotide sequence ID" value="NZ_BAAAGE010000001.1"/>
</dbReference>
<dbReference type="EMBL" id="BAAAGE010000001">
    <property type="protein sequence ID" value="GAA0718298.1"/>
    <property type="molecule type" value="Genomic_DNA"/>
</dbReference>
<protein>
    <submittedName>
        <fullName evidence="1">Uncharacterized protein</fullName>
    </submittedName>
</protein>
<keyword evidence="2" id="KW-1185">Reference proteome</keyword>